<organism evidence="5 6">
    <name type="scientific">Etheostoma spectabile</name>
    <name type="common">orangethroat darter</name>
    <dbReference type="NCBI Taxonomy" id="54343"/>
    <lineage>
        <taxon>Eukaryota</taxon>
        <taxon>Metazoa</taxon>
        <taxon>Chordata</taxon>
        <taxon>Craniata</taxon>
        <taxon>Vertebrata</taxon>
        <taxon>Euteleostomi</taxon>
        <taxon>Actinopterygii</taxon>
        <taxon>Neopterygii</taxon>
        <taxon>Teleostei</taxon>
        <taxon>Neoteleostei</taxon>
        <taxon>Acanthomorphata</taxon>
        <taxon>Eupercaria</taxon>
        <taxon>Perciformes</taxon>
        <taxon>Percoidei</taxon>
        <taxon>Percidae</taxon>
        <taxon>Etheostomatinae</taxon>
        <taxon>Etheostoma</taxon>
    </lineage>
</organism>
<evidence type="ECO:0000256" key="1">
    <source>
        <dbReference type="ARBA" id="ARBA00004173"/>
    </source>
</evidence>
<comment type="subcellular location">
    <subcellularLocation>
        <location evidence="1">Mitochondrion</location>
    </subcellularLocation>
</comment>
<comment type="caution">
    <text evidence="5">The sequence shown here is derived from an EMBL/GenBank/DDBJ whole genome shotgun (WGS) entry which is preliminary data.</text>
</comment>
<evidence type="ECO:0000313" key="6">
    <source>
        <dbReference type="Proteomes" id="UP000327493"/>
    </source>
</evidence>
<dbReference type="GO" id="GO:0006412">
    <property type="term" value="P:translation"/>
    <property type="evidence" value="ECO:0007669"/>
    <property type="project" value="InterPro"/>
</dbReference>
<keyword evidence="6" id="KW-1185">Reference proteome</keyword>
<dbReference type="PANTHER" id="PTHR13014:SF3">
    <property type="entry name" value="LARGE RIBOSOMAL SUBUNIT PROTEIN ML65"/>
    <property type="match status" value="1"/>
</dbReference>
<keyword evidence="4" id="KW-0687">Ribonucleoprotein</keyword>
<keyword evidence="3" id="KW-0496">Mitochondrion</keyword>
<dbReference type="EMBL" id="VOFY01000005">
    <property type="protein sequence ID" value="KAA8592583.1"/>
    <property type="molecule type" value="Genomic_DNA"/>
</dbReference>
<dbReference type="InterPro" id="IPR039982">
    <property type="entry name" value="Ribosomal_mL65"/>
</dbReference>
<proteinExistence type="predicted"/>
<protein>
    <recommendedName>
        <fullName evidence="7">Mitochondrial ribosomal protein S30</fullName>
    </recommendedName>
</protein>
<sequence length="390" mass="44453">MAARARLPLLFPKNLPPFRNQRFAHTEAAVMEPTYPPIVPSLTAKSKSARGRQVEEQVQKICASPVEEKLSLITRIQRKKFVVYPQTFARNADRWYQHFTKTAYIPGLPERFAPVPEKRTGVEEGESSLPAAAQTTVPGIEIDAFADIRSLVTRVILQEHWHMKKRKPFLYREQEQMVGPFLRNLVTGLTYSLAKYNPLLPLSSLDIDPQFTSLEASYAAEVPEVTFAPNLMPLFRRQYDNNIFTGAKLPDPACYGHTQFHLVPDRYHRDRMARQQQSDQVEVFLRANGLASLFAWTGAQAMYQGFWNHEDVTRPFVSQAVITDGKFFSFFCYQLNTVALSVETDANNPRKNLLWGTESLRLYESVQDGAVVGLNDEVVKLLVQFLVNQP</sequence>
<dbReference type="InterPro" id="IPR010793">
    <property type="entry name" value="Ribosomal_mL37/mL65"/>
</dbReference>
<evidence type="ECO:0000313" key="5">
    <source>
        <dbReference type="EMBL" id="KAA8592583.1"/>
    </source>
</evidence>
<dbReference type="AlphaFoldDB" id="A0A5J5DH46"/>
<reference evidence="5 6" key="1">
    <citation type="submission" date="2019-08" db="EMBL/GenBank/DDBJ databases">
        <title>A chromosome-level genome assembly, high-density linkage maps, and genome scans reveal the genomic architecture of hybrid incompatibilities underlying speciation via character displacement in darters (Percidae: Etheostominae).</title>
        <authorList>
            <person name="Moran R.L."/>
            <person name="Catchen J.M."/>
            <person name="Fuller R.C."/>
        </authorList>
    </citation>
    <scope>NUCLEOTIDE SEQUENCE [LARGE SCALE GENOMIC DNA]</scope>
    <source>
        <strain evidence="5">EspeVRDwgs_2016</strain>
        <tissue evidence="5">Muscle</tissue>
    </source>
</reference>
<keyword evidence="2" id="KW-0689">Ribosomal protein</keyword>
<evidence type="ECO:0008006" key="7">
    <source>
        <dbReference type="Google" id="ProtNLM"/>
    </source>
</evidence>
<dbReference type="Pfam" id="PF07147">
    <property type="entry name" value="PDCD9"/>
    <property type="match status" value="1"/>
</dbReference>
<accession>A0A5J5DH46</accession>
<name>A0A5J5DH46_9PERO</name>
<dbReference type="GO" id="GO:0005762">
    <property type="term" value="C:mitochondrial large ribosomal subunit"/>
    <property type="evidence" value="ECO:0007669"/>
    <property type="project" value="TreeGrafter"/>
</dbReference>
<evidence type="ECO:0000256" key="2">
    <source>
        <dbReference type="ARBA" id="ARBA00022980"/>
    </source>
</evidence>
<gene>
    <name evidence="5" type="ORF">FQN60_018038</name>
</gene>
<evidence type="ECO:0000256" key="4">
    <source>
        <dbReference type="ARBA" id="ARBA00023274"/>
    </source>
</evidence>
<dbReference type="PANTHER" id="PTHR13014">
    <property type="entry name" value="MITOCHONDRIAL 28S RIBOSOMAL PROTEIN S30/P52 PRO-APOTOTIC PROTEIN"/>
    <property type="match status" value="1"/>
</dbReference>
<dbReference type="Proteomes" id="UP000327493">
    <property type="component" value="Chromosome 5"/>
</dbReference>
<dbReference type="GO" id="GO:0003735">
    <property type="term" value="F:structural constituent of ribosome"/>
    <property type="evidence" value="ECO:0007669"/>
    <property type="project" value="InterPro"/>
</dbReference>
<evidence type="ECO:0000256" key="3">
    <source>
        <dbReference type="ARBA" id="ARBA00023128"/>
    </source>
</evidence>